<name>A0AAE0MGJ2_9PEZI</name>
<sequence length="720" mass="80811">MEESQAAGAADPTFSHIPYDKRWEYLKITIVRLHLQEGEQLSQVVEKMGEGYNFHAQVTATKKEEIITALGKRQPPGQSTPEVFLMEGRGEHKIRKTVDKTQIVRYIKDSLRKEFLRWNLPHDAMMASLRQANTAVEYASPSANNPPTPNDMIVDSPLAEDAHSPSGQVASPSSQLIHQKQLSDRATLLIQRRSQDLMSKLSRSDRYWGKGPEHWDAFLIRERSFGRTPLISEGQDLRTRPEIPPDQIPSTKSGFKLVETPTNLCRWAIHYRESLAYNPLPSPPAVPEQQDLDDESTWTTWQCSSDHPDIATTLEQGISSNTFSKIDHASLAVSTSSIAKAVERSKEQLMAESVGFAIMARNAEALDDLLENIFLDGSKTCCRIVGLLVSRLDEEISIGTNHINNVGYSVLDSLFINVLRSHTSITPDKICQSFQQKARFPGEEVDARIPFGWKHPFCHTATQAFCHAVTRFYIHEWSPNINTPKLVFQPLHTLVLITFHLANDGTAGEDLFGALACLVCLLAHNLDPRIPADVSQDSDCSHKSVTPFELACGVPQHIVDSWTESCQTGWRVFQSVLRFAEQERDTGNHNLAARGFKGGKLVCGCGQRTSRLHNLYHGGQEFGILWAAIQTELLTYRRRNPEDPWISPYFSMERLLDGLENGEGPTRIALHERGMMKSFSTCGWCSTALYCCPRADEVCTGYFMNMDVWGAATYIDDSYI</sequence>
<feature type="compositionally biased region" description="Polar residues" evidence="1">
    <location>
        <begin position="165"/>
        <end position="174"/>
    </location>
</feature>
<accession>A0AAE0MGJ2</accession>
<dbReference type="InterPro" id="IPR025676">
    <property type="entry name" value="Clr5_dom"/>
</dbReference>
<evidence type="ECO:0000259" key="2">
    <source>
        <dbReference type="Pfam" id="PF14420"/>
    </source>
</evidence>
<dbReference type="EMBL" id="JAUEPO010000002">
    <property type="protein sequence ID" value="KAK3331757.1"/>
    <property type="molecule type" value="Genomic_DNA"/>
</dbReference>
<evidence type="ECO:0000313" key="4">
    <source>
        <dbReference type="Proteomes" id="UP001286456"/>
    </source>
</evidence>
<evidence type="ECO:0000256" key="1">
    <source>
        <dbReference type="SAM" id="MobiDB-lite"/>
    </source>
</evidence>
<dbReference type="AlphaFoldDB" id="A0AAE0MGJ2"/>
<feature type="region of interest" description="Disordered" evidence="1">
    <location>
        <begin position="139"/>
        <end position="174"/>
    </location>
</feature>
<comment type="caution">
    <text evidence="3">The sequence shown here is derived from an EMBL/GenBank/DDBJ whole genome shotgun (WGS) entry which is preliminary data.</text>
</comment>
<dbReference type="Pfam" id="PF14420">
    <property type="entry name" value="Clr5"/>
    <property type="match status" value="1"/>
</dbReference>
<protein>
    <recommendedName>
        <fullName evidence="2">Clr5 domain-containing protein</fullName>
    </recommendedName>
</protein>
<dbReference type="Proteomes" id="UP001286456">
    <property type="component" value="Unassembled WGS sequence"/>
</dbReference>
<evidence type="ECO:0000313" key="3">
    <source>
        <dbReference type="EMBL" id="KAK3331757.1"/>
    </source>
</evidence>
<keyword evidence="4" id="KW-1185">Reference proteome</keyword>
<gene>
    <name evidence="3" type="ORF">B0T19DRAFT_448207</name>
</gene>
<organism evidence="3 4">
    <name type="scientific">Cercophora scortea</name>
    <dbReference type="NCBI Taxonomy" id="314031"/>
    <lineage>
        <taxon>Eukaryota</taxon>
        <taxon>Fungi</taxon>
        <taxon>Dikarya</taxon>
        <taxon>Ascomycota</taxon>
        <taxon>Pezizomycotina</taxon>
        <taxon>Sordariomycetes</taxon>
        <taxon>Sordariomycetidae</taxon>
        <taxon>Sordariales</taxon>
        <taxon>Lasiosphaeriaceae</taxon>
        <taxon>Cercophora</taxon>
    </lineage>
</organism>
<reference evidence="3" key="1">
    <citation type="journal article" date="2023" name="Mol. Phylogenet. Evol.">
        <title>Genome-scale phylogeny and comparative genomics of the fungal order Sordariales.</title>
        <authorList>
            <person name="Hensen N."/>
            <person name="Bonometti L."/>
            <person name="Westerberg I."/>
            <person name="Brannstrom I.O."/>
            <person name="Guillou S."/>
            <person name="Cros-Aarteil S."/>
            <person name="Calhoun S."/>
            <person name="Haridas S."/>
            <person name="Kuo A."/>
            <person name="Mondo S."/>
            <person name="Pangilinan J."/>
            <person name="Riley R."/>
            <person name="LaButti K."/>
            <person name="Andreopoulos B."/>
            <person name="Lipzen A."/>
            <person name="Chen C."/>
            <person name="Yan M."/>
            <person name="Daum C."/>
            <person name="Ng V."/>
            <person name="Clum A."/>
            <person name="Steindorff A."/>
            <person name="Ohm R.A."/>
            <person name="Martin F."/>
            <person name="Silar P."/>
            <person name="Natvig D.O."/>
            <person name="Lalanne C."/>
            <person name="Gautier V."/>
            <person name="Ament-Velasquez S.L."/>
            <person name="Kruys A."/>
            <person name="Hutchinson M.I."/>
            <person name="Powell A.J."/>
            <person name="Barry K."/>
            <person name="Miller A.N."/>
            <person name="Grigoriev I.V."/>
            <person name="Debuchy R."/>
            <person name="Gladieux P."/>
            <person name="Hiltunen Thoren M."/>
            <person name="Johannesson H."/>
        </authorList>
    </citation>
    <scope>NUCLEOTIDE SEQUENCE</scope>
    <source>
        <strain evidence="3">SMH4131-1</strain>
    </source>
</reference>
<reference evidence="3" key="2">
    <citation type="submission" date="2023-06" db="EMBL/GenBank/DDBJ databases">
        <authorList>
            <consortium name="Lawrence Berkeley National Laboratory"/>
            <person name="Haridas S."/>
            <person name="Hensen N."/>
            <person name="Bonometti L."/>
            <person name="Westerberg I."/>
            <person name="Brannstrom I.O."/>
            <person name="Guillou S."/>
            <person name="Cros-Aarteil S."/>
            <person name="Calhoun S."/>
            <person name="Kuo A."/>
            <person name="Mondo S."/>
            <person name="Pangilinan J."/>
            <person name="Riley R."/>
            <person name="Labutti K."/>
            <person name="Andreopoulos B."/>
            <person name="Lipzen A."/>
            <person name="Chen C."/>
            <person name="Yanf M."/>
            <person name="Daum C."/>
            <person name="Ng V."/>
            <person name="Clum A."/>
            <person name="Steindorff A."/>
            <person name="Ohm R."/>
            <person name="Martin F."/>
            <person name="Silar P."/>
            <person name="Natvig D."/>
            <person name="Lalanne C."/>
            <person name="Gautier V."/>
            <person name="Ament-Velasquez S.L."/>
            <person name="Kruys A."/>
            <person name="Hutchinson M.I."/>
            <person name="Powell A.J."/>
            <person name="Barry K."/>
            <person name="Miller A.N."/>
            <person name="Grigoriev I.V."/>
            <person name="Debuchy R."/>
            <person name="Gladieux P."/>
            <person name="Thoren M.H."/>
            <person name="Johannesson H."/>
        </authorList>
    </citation>
    <scope>NUCLEOTIDE SEQUENCE</scope>
    <source>
        <strain evidence="3">SMH4131-1</strain>
    </source>
</reference>
<proteinExistence type="predicted"/>
<feature type="domain" description="Clr5" evidence="2">
    <location>
        <begin position="20"/>
        <end position="62"/>
    </location>
</feature>